<protein>
    <recommendedName>
        <fullName evidence="6">RNA polymerase sigma factor</fullName>
    </recommendedName>
</protein>
<evidence type="ECO:0000256" key="5">
    <source>
        <dbReference type="ARBA" id="ARBA00023163"/>
    </source>
</evidence>
<reference evidence="9 10" key="1">
    <citation type="submission" date="2024-03" db="EMBL/GenBank/DDBJ databases">
        <title>Human intestinal bacterial collection.</title>
        <authorList>
            <person name="Pauvert C."/>
            <person name="Hitch T.C.A."/>
            <person name="Clavel T."/>
        </authorList>
    </citation>
    <scope>NUCLEOTIDE SEQUENCE [LARGE SCALE GENOMIC DNA]</scope>
    <source>
        <strain evidence="9 10">CLA-SR-H024</strain>
    </source>
</reference>
<keyword evidence="3 6" id="KW-0731">Sigma factor</keyword>
<dbReference type="NCBIfam" id="TIGR02937">
    <property type="entry name" value="sigma70-ECF"/>
    <property type="match status" value="1"/>
</dbReference>
<gene>
    <name evidence="9" type="ORF">WMO63_17790</name>
</gene>
<dbReference type="InterPro" id="IPR036388">
    <property type="entry name" value="WH-like_DNA-bd_sf"/>
</dbReference>
<feature type="domain" description="RNA polymerase sigma factor 70 region 4 type 2" evidence="8">
    <location>
        <begin position="121"/>
        <end position="172"/>
    </location>
</feature>
<dbReference type="InterPro" id="IPR013249">
    <property type="entry name" value="RNA_pol_sigma70_r4_t2"/>
</dbReference>
<dbReference type="RefSeq" id="WP_031535892.1">
    <property type="nucleotide sequence ID" value="NZ_JBBMFN010000054.1"/>
</dbReference>
<name>A0ABV1F3Y6_9BACI</name>
<comment type="similarity">
    <text evidence="1 6">Belongs to the sigma-70 factor family. ECF subfamily.</text>
</comment>
<dbReference type="Proteomes" id="UP001465426">
    <property type="component" value="Unassembled WGS sequence"/>
</dbReference>
<dbReference type="SUPFAM" id="SSF88659">
    <property type="entry name" value="Sigma3 and sigma4 domains of RNA polymerase sigma factors"/>
    <property type="match status" value="1"/>
</dbReference>
<dbReference type="InterPro" id="IPR014284">
    <property type="entry name" value="RNA_pol_sigma-70_dom"/>
</dbReference>
<accession>A0ABV1F3Y6</accession>
<dbReference type="Gene3D" id="1.10.1740.10">
    <property type="match status" value="1"/>
</dbReference>
<evidence type="ECO:0000256" key="2">
    <source>
        <dbReference type="ARBA" id="ARBA00023015"/>
    </source>
</evidence>
<organism evidence="9 10">
    <name type="scientific">Niallia hominis</name>
    <dbReference type="NCBI Taxonomy" id="3133173"/>
    <lineage>
        <taxon>Bacteria</taxon>
        <taxon>Bacillati</taxon>
        <taxon>Bacillota</taxon>
        <taxon>Bacilli</taxon>
        <taxon>Bacillales</taxon>
        <taxon>Bacillaceae</taxon>
        <taxon>Niallia</taxon>
    </lineage>
</organism>
<evidence type="ECO:0000313" key="10">
    <source>
        <dbReference type="Proteomes" id="UP001465426"/>
    </source>
</evidence>
<dbReference type="CDD" id="cd06171">
    <property type="entry name" value="Sigma70_r4"/>
    <property type="match status" value="1"/>
</dbReference>
<evidence type="ECO:0000256" key="1">
    <source>
        <dbReference type="ARBA" id="ARBA00010641"/>
    </source>
</evidence>
<proteinExistence type="inferred from homology"/>
<dbReference type="EMBL" id="JBBMFN010000054">
    <property type="protein sequence ID" value="MEQ2467510.1"/>
    <property type="molecule type" value="Genomic_DNA"/>
</dbReference>
<keyword evidence="4 6" id="KW-0238">DNA-binding</keyword>
<keyword evidence="10" id="KW-1185">Reference proteome</keyword>
<dbReference type="PANTHER" id="PTHR43133:SF51">
    <property type="entry name" value="RNA POLYMERASE SIGMA FACTOR"/>
    <property type="match status" value="1"/>
</dbReference>
<evidence type="ECO:0000256" key="4">
    <source>
        <dbReference type="ARBA" id="ARBA00023125"/>
    </source>
</evidence>
<feature type="domain" description="RNA polymerase sigma-70 region 2" evidence="7">
    <location>
        <begin position="32"/>
        <end position="99"/>
    </location>
</feature>
<dbReference type="Pfam" id="PF04542">
    <property type="entry name" value="Sigma70_r2"/>
    <property type="match status" value="1"/>
</dbReference>
<dbReference type="InterPro" id="IPR007627">
    <property type="entry name" value="RNA_pol_sigma70_r2"/>
</dbReference>
<dbReference type="SUPFAM" id="SSF88946">
    <property type="entry name" value="Sigma2 domain of RNA polymerase sigma factors"/>
    <property type="match status" value="1"/>
</dbReference>
<dbReference type="Pfam" id="PF08281">
    <property type="entry name" value="Sigma70_r4_2"/>
    <property type="match status" value="1"/>
</dbReference>
<dbReference type="PANTHER" id="PTHR43133">
    <property type="entry name" value="RNA POLYMERASE ECF-TYPE SIGMA FACTO"/>
    <property type="match status" value="1"/>
</dbReference>
<dbReference type="InterPro" id="IPR013324">
    <property type="entry name" value="RNA_pol_sigma_r3/r4-like"/>
</dbReference>
<evidence type="ECO:0000259" key="7">
    <source>
        <dbReference type="Pfam" id="PF04542"/>
    </source>
</evidence>
<dbReference type="InterPro" id="IPR013325">
    <property type="entry name" value="RNA_pol_sigma_r2"/>
</dbReference>
<evidence type="ECO:0000313" key="9">
    <source>
        <dbReference type="EMBL" id="MEQ2467510.1"/>
    </source>
</evidence>
<dbReference type="PROSITE" id="PS01063">
    <property type="entry name" value="SIGMA70_ECF"/>
    <property type="match status" value="1"/>
</dbReference>
<evidence type="ECO:0000259" key="8">
    <source>
        <dbReference type="Pfam" id="PF08281"/>
    </source>
</evidence>
<dbReference type="InterPro" id="IPR039425">
    <property type="entry name" value="RNA_pol_sigma-70-like"/>
</dbReference>
<comment type="caution">
    <text evidence="9">The sequence shown here is derived from an EMBL/GenBank/DDBJ whole genome shotgun (WGS) entry which is preliminary data.</text>
</comment>
<evidence type="ECO:0000256" key="3">
    <source>
        <dbReference type="ARBA" id="ARBA00023082"/>
    </source>
</evidence>
<evidence type="ECO:0000256" key="6">
    <source>
        <dbReference type="RuleBase" id="RU000716"/>
    </source>
</evidence>
<dbReference type="InterPro" id="IPR000838">
    <property type="entry name" value="RNA_pol_sigma70_ECF_CS"/>
</dbReference>
<sequence length="184" mass="21306">MKIIALKSFEVEKMNNLVILAKQGDKEAFVHLIQENKISLYRVAKGILQNEADVEDVIQITILKAYENIRKLKVSEYFKTWITRILINECTTVLRGQKKVVPMENNINDLATTEDTYTNVDLYHAVHSLREKLRIVTILFYYEDLSTKEIANVLALPEGTVRSRLSKARLKLQKKLNIQEKEGE</sequence>
<dbReference type="Gene3D" id="1.10.10.10">
    <property type="entry name" value="Winged helix-like DNA-binding domain superfamily/Winged helix DNA-binding domain"/>
    <property type="match status" value="1"/>
</dbReference>
<keyword evidence="5 6" id="KW-0804">Transcription</keyword>
<keyword evidence="2 6" id="KW-0805">Transcription regulation</keyword>